<dbReference type="EMBL" id="LAZR01016302">
    <property type="protein sequence ID" value="KKM05093.1"/>
    <property type="molecule type" value="Genomic_DNA"/>
</dbReference>
<dbReference type="PROSITE" id="PS50994">
    <property type="entry name" value="INTEGRASE"/>
    <property type="match status" value="1"/>
</dbReference>
<dbReference type="InterPro" id="IPR050900">
    <property type="entry name" value="Transposase_IS3/IS150/IS904"/>
</dbReference>
<dbReference type="Gene3D" id="1.10.10.10">
    <property type="entry name" value="Winged helix-like DNA-binding domain superfamily/Winged helix DNA-binding domain"/>
    <property type="match status" value="1"/>
</dbReference>
<comment type="caution">
    <text evidence="2">The sequence shown here is derived from an EMBL/GenBank/DDBJ whole genome shotgun (WGS) entry which is preliminary data.</text>
</comment>
<dbReference type="InterPro" id="IPR001584">
    <property type="entry name" value="Integrase_cat-core"/>
</dbReference>
<proteinExistence type="predicted"/>
<evidence type="ECO:0000259" key="1">
    <source>
        <dbReference type="PROSITE" id="PS50994"/>
    </source>
</evidence>
<dbReference type="Pfam" id="PF13565">
    <property type="entry name" value="HTH_32"/>
    <property type="match status" value="1"/>
</dbReference>
<dbReference type="PANTHER" id="PTHR46889:SF4">
    <property type="entry name" value="TRANSPOSASE INSO FOR INSERTION SEQUENCE ELEMENT IS911B-RELATED"/>
    <property type="match status" value="1"/>
</dbReference>
<dbReference type="InterPro" id="IPR048020">
    <property type="entry name" value="Transpos_IS3"/>
</dbReference>
<dbReference type="InterPro" id="IPR009057">
    <property type="entry name" value="Homeodomain-like_sf"/>
</dbReference>
<dbReference type="Gene3D" id="3.30.420.10">
    <property type="entry name" value="Ribonuclease H-like superfamily/Ribonuclease H"/>
    <property type="match status" value="1"/>
</dbReference>
<protein>
    <recommendedName>
        <fullName evidence="1">Integrase catalytic domain-containing protein</fullName>
    </recommendedName>
</protein>
<organism evidence="2">
    <name type="scientific">marine sediment metagenome</name>
    <dbReference type="NCBI Taxonomy" id="412755"/>
    <lineage>
        <taxon>unclassified sequences</taxon>
        <taxon>metagenomes</taxon>
        <taxon>ecological metagenomes</taxon>
    </lineage>
</organism>
<feature type="domain" description="Integrase catalytic" evidence="1">
    <location>
        <begin position="131"/>
        <end position="296"/>
    </location>
</feature>
<dbReference type="InterPro" id="IPR012337">
    <property type="entry name" value="RNaseH-like_sf"/>
</dbReference>
<dbReference type="SUPFAM" id="SSF46689">
    <property type="entry name" value="Homeodomain-like"/>
    <property type="match status" value="1"/>
</dbReference>
<dbReference type="SUPFAM" id="SSF53098">
    <property type="entry name" value="Ribonuclease H-like"/>
    <property type="match status" value="1"/>
</dbReference>
<sequence>MRRSASEKLEIIRIVENSELGVKRTLEELGINRSAFYEWYRKYLENGFEGLKPRVAQRQSFWNKIPEKQRHEAVEIALDHPSLSPRELACHITDNHGWFISESSVYRILKERGLITSPAWILMQAADEFKDKTTHVHQQWQMDFTYFKIIGWGWYYLSTVLDDFSRYIITWDLCSNMEADDAKRSVDIAILETGVSEDEMPRLLTDNGPAYISNEFKIYVNDQNMGHVRGAPYHPQTQGKIERYHRTMKNVVKLENYFFPDELRARIAEFVDYYNNRRYHESLGNITPADVYFGRAEEIKMQRQEIKMKTIKERRKMNRKLPA</sequence>
<gene>
    <name evidence="2" type="ORF">LCGC14_1757590</name>
</gene>
<dbReference type="Pfam" id="PF00665">
    <property type="entry name" value="rve"/>
    <property type="match status" value="1"/>
</dbReference>
<dbReference type="AlphaFoldDB" id="A0A0F9K1L3"/>
<evidence type="ECO:0000313" key="2">
    <source>
        <dbReference type="EMBL" id="KKM05093.1"/>
    </source>
</evidence>
<dbReference type="GO" id="GO:0015074">
    <property type="term" value="P:DNA integration"/>
    <property type="evidence" value="ECO:0007669"/>
    <property type="project" value="InterPro"/>
</dbReference>
<dbReference type="InterPro" id="IPR036388">
    <property type="entry name" value="WH-like_DNA-bd_sf"/>
</dbReference>
<dbReference type="NCBIfam" id="NF033516">
    <property type="entry name" value="transpos_IS3"/>
    <property type="match status" value="1"/>
</dbReference>
<dbReference type="InterPro" id="IPR036397">
    <property type="entry name" value="RNaseH_sf"/>
</dbReference>
<dbReference type="PANTHER" id="PTHR46889">
    <property type="entry name" value="TRANSPOSASE INSF FOR INSERTION SEQUENCE IS3B-RELATED"/>
    <property type="match status" value="1"/>
</dbReference>
<accession>A0A0F9K1L3</accession>
<name>A0A0F9K1L3_9ZZZZ</name>
<dbReference type="GO" id="GO:0003676">
    <property type="term" value="F:nucleic acid binding"/>
    <property type="evidence" value="ECO:0007669"/>
    <property type="project" value="InterPro"/>
</dbReference>
<reference evidence="2" key="1">
    <citation type="journal article" date="2015" name="Nature">
        <title>Complex archaea that bridge the gap between prokaryotes and eukaryotes.</title>
        <authorList>
            <person name="Spang A."/>
            <person name="Saw J.H."/>
            <person name="Jorgensen S.L."/>
            <person name="Zaremba-Niedzwiedzka K."/>
            <person name="Martijn J."/>
            <person name="Lind A.E."/>
            <person name="van Eijk R."/>
            <person name="Schleper C."/>
            <person name="Guy L."/>
            <person name="Ettema T.J."/>
        </authorList>
    </citation>
    <scope>NUCLEOTIDE SEQUENCE</scope>
</reference>